<evidence type="ECO:0000256" key="1">
    <source>
        <dbReference type="ARBA" id="ARBA00022801"/>
    </source>
</evidence>
<dbReference type="EMBL" id="MRTF01000007">
    <property type="protein sequence ID" value="OME90779.1"/>
    <property type="molecule type" value="Genomic_DNA"/>
</dbReference>
<feature type="active site" description="Acyl-thioester intermediate" evidence="2">
    <location>
        <position position="203"/>
    </location>
</feature>
<evidence type="ECO:0000256" key="3">
    <source>
        <dbReference type="SAM" id="MobiDB-lite"/>
    </source>
</evidence>
<feature type="region of interest" description="Disordered" evidence="3">
    <location>
        <begin position="28"/>
        <end position="69"/>
    </location>
</feature>
<gene>
    <name evidence="5" type="ORF">BK123_20715</name>
</gene>
<protein>
    <submittedName>
        <fullName evidence="5">Peptidase C60 sortase A and B</fullName>
    </submittedName>
</protein>
<sequence length="226" mass="24828">MNDKRKLTLIVFMTLPVLLLSGCHYHASQSSEKKPPPLRQTGSPYSKEISEGKAEPSVTVKNSKQQDEENIINEDEESVFIKPNQVWVPSVGIKAPVEPVGLLENGQMDAPVSSKVAGVFVDGILPGQKGNAILAGHVDNYTGPAVFYPLKKIKPGEPVVLSDNEGNYLVFKVVAVESYPTAQAPIEKIFGDTDIEQLNLITCTGKYDRIKGEHEKRLVVYTRLLK</sequence>
<dbReference type="Pfam" id="PF04203">
    <property type="entry name" value="Sortase"/>
    <property type="match status" value="1"/>
</dbReference>
<dbReference type="PROSITE" id="PS51257">
    <property type="entry name" value="PROKAR_LIPOPROTEIN"/>
    <property type="match status" value="1"/>
</dbReference>
<dbReference type="InterPro" id="IPR042001">
    <property type="entry name" value="Sortase_F"/>
</dbReference>
<dbReference type="GO" id="GO:0016787">
    <property type="term" value="F:hydrolase activity"/>
    <property type="evidence" value="ECO:0007669"/>
    <property type="project" value="UniProtKB-KW"/>
</dbReference>
<dbReference type="RefSeq" id="WP_076324271.1">
    <property type="nucleotide sequence ID" value="NZ_MRTF01000007.1"/>
</dbReference>
<keyword evidence="1" id="KW-0378">Hydrolase</keyword>
<evidence type="ECO:0000313" key="5">
    <source>
        <dbReference type="EMBL" id="OME90779.1"/>
    </source>
</evidence>
<reference evidence="5 6" key="1">
    <citation type="submission" date="2016-11" db="EMBL/GenBank/DDBJ databases">
        <title>Paenibacillus species isolates.</title>
        <authorList>
            <person name="Beno S.M."/>
        </authorList>
    </citation>
    <scope>NUCLEOTIDE SEQUENCE [LARGE SCALE GENOMIC DNA]</scope>
    <source>
        <strain evidence="5 6">FSL F4-0100</strain>
    </source>
</reference>
<dbReference type="AlphaFoldDB" id="A0A1R1AY25"/>
<feature type="chain" id="PRO_5039180387" evidence="4">
    <location>
        <begin position="27"/>
        <end position="226"/>
    </location>
</feature>
<dbReference type="CDD" id="cd05829">
    <property type="entry name" value="Sortase_F"/>
    <property type="match status" value="1"/>
</dbReference>
<name>A0A1R1AY25_PAELA</name>
<dbReference type="SUPFAM" id="SSF63817">
    <property type="entry name" value="Sortase"/>
    <property type="match status" value="1"/>
</dbReference>
<dbReference type="InterPro" id="IPR005754">
    <property type="entry name" value="Sortase"/>
</dbReference>
<evidence type="ECO:0000256" key="4">
    <source>
        <dbReference type="SAM" id="SignalP"/>
    </source>
</evidence>
<comment type="caution">
    <text evidence="5">The sequence shown here is derived from an EMBL/GenBank/DDBJ whole genome shotgun (WGS) entry which is preliminary data.</text>
</comment>
<keyword evidence="4" id="KW-0732">Signal</keyword>
<accession>A0A1R1AY25</accession>
<feature type="active site" description="Proton donor/acceptor" evidence="2">
    <location>
        <position position="137"/>
    </location>
</feature>
<evidence type="ECO:0000256" key="2">
    <source>
        <dbReference type="PIRSR" id="PIRSR605754-1"/>
    </source>
</evidence>
<proteinExistence type="predicted"/>
<dbReference type="Gene3D" id="2.40.260.10">
    <property type="entry name" value="Sortase"/>
    <property type="match status" value="1"/>
</dbReference>
<dbReference type="STRING" id="1401.BK123_20715"/>
<dbReference type="Proteomes" id="UP000187074">
    <property type="component" value="Unassembled WGS sequence"/>
</dbReference>
<dbReference type="InterPro" id="IPR023365">
    <property type="entry name" value="Sortase_dom-sf"/>
</dbReference>
<organism evidence="5 6">
    <name type="scientific">Paenibacillus lautus</name>
    <name type="common">Bacillus lautus</name>
    <dbReference type="NCBI Taxonomy" id="1401"/>
    <lineage>
        <taxon>Bacteria</taxon>
        <taxon>Bacillati</taxon>
        <taxon>Bacillota</taxon>
        <taxon>Bacilli</taxon>
        <taxon>Bacillales</taxon>
        <taxon>Paenibacillaceae</taxon>
        <taxon>Paenibacillus</taxon>
    </lineage>
</organism>
<feature type="signal peptide" evidence="4">
    <location>
        <begin position="1"/>
        <end position="26"/>
    </location>
</feature>
<evidence type="ECO:0000313" key="6">
    <source>
        <dbReference type="Proteomes" id="UP000187074"/>
    </source>
</evidence>